<evidence type="ECO:0000256" key="2">
    <source>
        <dbReference type="ARBA" id="ARBA00022448"/>
    </source>
</evidence>
<dbReference type="PANTHER" id="PTHR34192:SF10">
    <property type="entry name" value="PLASTOCYANIN MAJOR ISOFORM, CHLOROPLASTIC-RELATED"/>
    <property type="match status" value="1"/>
</dbReference>
<dbReference type="Gene3D" id="2.60.40.420">
    <property type="entry name" value="Cupredoxins - blue copper proteins"/>
    <property type="match status" value="2"/>
</dbReference>
<keyword evidence="2" id="KW-0813">Transport</keyword>
<dbReference type="PROSITE" id="PS00196">
    <property type="entry name" value="COPPER_BLUE"/>
    <property type="match status" value="2"/>
</dbReference>
<comment type="caution">
    <text evidence="10">The sequence shown here is derived from an EMBL/GenBank/DDBJ whole genome shotgun (WGS) entry which is preliminary data.</text>
</comment>
<evidence type="ECO:0000256" key="1">
    <source>
        <dbReference type="ARBA" id="ARBA00004370"/>
    </source>
</evidence>
<keyword evidence="8" id="KW-0812">Transmembrane</keyword>
<accession>A0ABD5VJP0</accession>
<evidence type="ECO:0000313" key="11">
    <source>
        <dbReference type="Proteomes" id="UP001596395"/>
    </source>
</evidence>
<evidence type="ECO:0000256" key="6">
    <source>
        <dbReference type="ARBA" id="ARBA00023136"/>
    </source>
</evidence>
<feature type="binding site" evidence="7">
    <location>
        <position position="154"/>
    </location>
    <ligand>
        <name>Cu cation</name>
        <dbReference type="ChEBI" id="CHEBI:23378"/>
    </ligand>
</feature>
<protein>
    <submittedName>
        <fullName evidence="10">Halocyanin domain-containing protein</fullName>
    </submittedName>
</protein>
<organism evidence="10 11">
    <name type="scientific">Halorubellus litoreus</name>
    <dbReference type="NCBI Taxonomy" id="755308"/>
    <lineage>
        <taxon>Archaea</taxon>
        <taxon>Methanobacteriati</taxon>
        <taxon>Methanobacteriota</taxon>
        <taxon>Stenosarchaea group</taxon>
        <taxon>Halobacteria</taxon>
        <taxon>Halobacteriales</taxon>
        <taxon>Halorubellaceae</taxon>
        <taxon>Halorubellus</taxon>
    </lineage>
</organism>
<dbReference type="PROSITE" id="PS51318">
    <property type="entry name" value="TAT"/>
    <property type="match status" value="1"/>
</dbReference>
<evidence type="ECO:0000256" key="5">
    <source>
        <dbReference type="ARBA" id="ARBA00023008"/>
    </source>
</evidence>
<evidence type="ECO:0000256" key="7">
    <source>
        <dbReference type="PIRSR" id="PIRSR602387-1"/>
    </source>
</evidence>
<evidence type="ECO:0000256" key="4">
    <source>
        <dbReference type="ARBA" id="ARBA00022982"/>
    </source>
</evidence>
<dbReference type="GO" id="GO:0046872">
    <property type="term" value="F:metal ion binding"/>
    <property type="evidence" value="ECO:0007669"/>
    <property type="project" value="UniProtKB-KW"/>
</dbReference>
<dbReference type="InterPro" id="IPR017533">
    <property type="entry name" value="Halocyanin"/>
</dbReference>
<keyword evidence="4" id="KW-0249">Electron transport</keyword>
<reference evidence="10 11" key="1">
    <citation type="journal article" date="2019" name="Int. J. Syst. Evol. Microbiol.">
        <title>The Global Catalogue of Microorganisms (GCM) 10K type strain sequencing project: providing services to taxonomists for standard genome sequencing and annotation.</title>
        <authorList>
            <consortium name="The Broad Institute Genomics Platform"/>
            <consortium name="The Broad Institute Genome Sequencing Center for Infectious Disease"/>
            <person name="Wu L."/>
            <person name="Ma J."/>
        </authorList>
    </citation>
    <scope>NUCLEOTIDE SEQUENCE [LARGE SCALE GENOMIC DNA]</scope>
    <source>
        <strain evidence="10 11">GX26</strain>
    </source>
</reference>
<evidence type="ECO:0000313" key="10">
    <source>
        <dbReference type="EMBL" id="MFC6954395.1"/>
    </source>
</evidence>
<gene>
    <name evidence="10" type="ORF">ACFQGB_16145</name>
</gene>
<keyword evidence="11" id="KW-1185">Reference proteome</keyword>
<sequence length="363" mass="37043">MTDEFTGRAARYDRRTVMKAGLAAASTAAVGAAPAAASGGSASASADASLEDWLKNVGNFDGIVDERGKSTVTVEVGAKGNNGSYAFGPAVVRVDPGTTVVFEWTGKGGSHNVVAEDGSYESKMQGNDGDTFEQTFEEAGASRYYCGPHKPMGMKGAVVVGDVEVAVPSTGGAASDAENGSGAGDDSIDYDGWFENVANFDGTVDRTGESEVTITVGAEGNNGAYAFGPAAVQVDPGTTVTWEWTGAGGSHNVVAEDGSYESKMQGSEGTTFERTFDAAGISKYYCGPHKPMGMKGAVVVGSPNAAGGQESDGATDGGDDLWLYGLVAGLVGALLSPLLFGAFLHAKDDVTETSEPPRGHRSH</sequence>
<dbReference type="InterPro" id="IPR008972">
    <property type="entry name" value="Cupredoxin"/>
</dbReference>
<dbReference type="GO" id="GO:0016020">
    <property type="term" value="C:membrane"/>
    <property type="evidence" value="ECO:0007669"/>
    <property type="project" value="UniProtKB-SubCell"/>
</dbReference>
<dbReference type="AlphaFoldDB" id="A0ABD5VJP0"/>
<keyword evidence="3 7" id="KW-0479">Metal-binding</keyword>
<comment type="cofactor">
    <cofactor evidence="7">
        <name>Cu(2+)</name>
        <dbReference type="ChEBI" id="CHEBI:29036"/>
    </cofactor>
    <text evidence="7">The crystal structure with reduced Cu(1+) has also been determined.</text>
</comment>
<dbReference type="CDD" id="cd04220">
    <property type="entry name" value="Halocyanin"/>
    <property type="match status" value="2"/>
</dbReference>
<dbReference type="Proteomes" id="UP001596395">
    <property type="component" value="Unassembled WGS sequence"/>
</dbReference>
<dbReference type="Pfam" id="PF00127">
    <property type="entry name" value="Copper-bind"/>
    <property type="match status" value="2"/>
</dbReference>
<evidence type="ECO:0000256" key="3">
    <source>
        <dbReference type="ARBA" id="ARBA00022723"/>
    </source>
</evidence>
<keyword evidence="5 7" id="KW-0186">Copper</keyword>
<dbReference type="InterPro" id="IPR028871">
    <property type="entry name" value="BlueCu_1_BS"/>
</dbReference>
<dbReference type="RefSeq" id="WP_336351345.1">
    <property type="nucleotide sequence ID" value="NZ_JAZAQL010000003.1"/>
</dbReference>
<dbReference type="InterPro" id="IPR000923">
    <property type="entry name" value="BlueCu_1"/>
</dbReference>
<keyword evidence="8" id="KW-1133">Transmembrane helix</keyword>
<dbReference type="PRINTS" id="PR00157">
    <property type="entry name" value="PLASTOCYANIN"/>
</dbReference>
<feature type="binding site" evidence="7">
    <location>
        <position position="146"/>
    </location>
    <ligand>
        <name>Cu cation</name>
        <dbReference type="ChEBI" id="CHEBI:23378"/>
    </ligand>
</feature>
<keyword evidence="6 8" id="KW-0472">Membrane</keyword>
<dbReference type="PANTHER" id="PTHR34192">
    <property type="entry name" value="PLASTOCYANIN MAJOR ISOFORM, CHLOROPLASTIC-RELATED"/>
    <property type="match status" value="1"/>
</dbReference>
<feature type="transmembrane region" description="Helical" evidence="8">
    <location>
        <begin position="321"/>
        <end position="344"/>
    </location>
</feature>
<dbReference type="SUPFAM" id="SSF49503">
    <property type="entry name" value="Cupredoxins"/>
    <property type="match status" value="2"/>
</dbReference>
<dbReference type="NCBIfam" id="TIGR03102">
    <property type="entry name" value="halo_cynanin"/>
    <property type="match status" value="2"/>
</dbReference>
<evidence type="ECO:0000259" key="9">
    <source>
        <dbReference type="Pfam" id="PF00127"/>
    </source>
</evidence>
<dbReference type="InterPro" id="IPR002387">
    <property type="entry name" value="Plastocyanin"/>
</dbReference>
<feature type="domain" description="Blue (type 1) copper" evidence="9">
    <location>
        <begin position="217"/>
        <end position="300"/>
    </location>
</feature>
<proteinExistence type="predicted"/>
<feature type="binding site" evidence="7">
    <location>
        <position position="149"/>
    </location>
    <ligand>
        <name>Cu cation</name>
        <dbReference type="ChEBI" id="CHEBI:23378"/>
    </ligand>
</feature>
<comment type="subcellular location">
    <subcellularLocation>
        <location evidence="1">Membrane</location>
    </subcellularLocation>
</comment>
<name>A0ABD5VJP0_9EURY</name>
<dbReference type="InterPro" id="IPR006311">
    <property type="entry name" value="TAT_signal"/>
</dbReference>
<evidence type="ECO:0000256" key="8">
    <source>
        <dbReference type="SAM" id="Phobius"/>
    </source>
</evidence>
<feature type="domain" description="Blue (type 1) copper" evidence="9">
    <location>
        <begin position="75"/>
        <end position="160"/>
    </location>
</feature>
<dbReference type="EMBL" id="JBHSXN010000003">
    <property type="protein sequence ID" value="MFC6954395.1"/>
    <property type="molecule type" value="Genomic_DNA"/>
</dbReference>